<evidence type="ECO:0000256" key="13">
    <source>
        <dbReference type="ARBA" id="ARBA00023268"/>
    </source>
</evidence>
<evidence type="ECO:0000256" key="12">
    <source>
        <dbReference type="ARBA" id="ARBA00023239"/>
    </source>
</evidence>
<dbReference type="EC" id="5.1.99.6" evidence="19"/>
<dbReference type="InterPro" id="IPR004443">
    <property type="entry name" value="YjeF_N_dom"/>
</dbReference>
<comment type="cofactor">
    <cofactor evidence="17">
        <name>Mg(2+)</name>
        <dbReference type="ChEBI" id="CHEBI:18420"/>
    </cofactor>
</comment>
<comment type="catalytic activity">
    <reaction evidence="16 17 19">
        <text>(6S)-NADPHX + ADP = AMP + phosphate + NADPH + H(+)</text>
        <dbReference type="Rhea" id="RHEA:32235"/>
        <dbReference type="ChEBI" id="CHEBI:15378"/>
        <dbReference type="ChEBI" id="CHEBI:43474"/>
        <dbReference type="ChEBI" id="CHEBI:57783"/>
        <dbReference type="ChEBI" id="CHEBI:64076"/>
        <dbReference type="ChEBI" id="CHEBI:456215"/>
        <dbReference type="ChEBI" id="CHEBI:456216"/>
        <dbReference type="EC" id="4.2.1.136"/>
    </reaction>
</comment>
<dbReference type="EC" id="4.2.1.136" evidence="19"/>
<comment type="similarity">
    <text evidence="17">Belongs to the NnrD/CARKD family.</text>
</comment>
<keyword evidence="11 18" id="KW-0413">Isomerase</keyword>
<keyword evidence="10 17" id="KW-0520">NAD</keyword>
<feature type="domain" description="YjeF N-terminal" evidence="21">
    <location>
        <begin position="10"/>
        <end position="217"/>
    </location>
</feature>
<dbReference type="PANTHER" id="PTHR12592:SF0">
    <property type="entry name" value="ATP-DEPENDENT (S)-NAD(P)H-HYDRATE DEHYDRATASE"/>
    <property type="match status" value="1"/>
</dbReference>
<keyword evidence="6 17" id="KW-0547">Nucleotide-binding</keyword>
<feature type="binding site" evidence="17">
    <location>
        <position position="258"/>
    </location>
    <ligand>
        <name>(6S)-NADPHX</name>
        <dbReference type="ChEBI" id="CHEBI:64076"/>
    </ligand>
</feature>
<accession>A0ABS2TGG7</accession>
<evidence type="ECO:0000256" key="3">
    <source>
        <dbReference type="ARBA" id="ARBA00006001"/>
    </source>
</evidence>
<sequence length="495" mass="49515">MLRAYRSSEVAAAERPLIEAGVPLMERASFAVSTAVARELKARGHRVAGSRILVLAGGGNNGGDALYAGAYLARRGAIVDVACPAGNVHEGGYAAAIDAGCRTVADDELATAARAAGVWIDGLAGIGLRPPLRDPLASVVAMLETERATSPDEPIVVAVDCPTGIGVDDGGVSGPVLRATVTVALAVAKPGLLAPPASRFCGRVEVVDIGLSVPGLPAVAALGGSDVADVLRVPDATDHKYTRGVVLLGTGSAEYPGAAVLTAGGALGGGAGMVRLDSPDVASLVLRTYPEVVTGMGRAQATVIGSGVPATDVDRLRGPLDRALAENYPVVVDAGALSLLKDGYEDLPSTAVLTPHAGELAELLSARGEGLTRSDIEAAPIRAVRLAATVTGATIVLKGGTDVIAGPDGPVYAQPARSHWRATAGAGDVYAGLLGALLAGAGEDLARAGRGYGQPALLAAAASWLHAEAAHSDGPIRAGQIAERLPAAIAQALRG</sequence>
<evidence type="ECO:0000313" key="22">
    <source>
        <dbReference type="EMBL" id="MBM9433735.1"/>
    </source>
</evidence>
<evidence type="ECO:0000256" key="2">
    <source>
        <dbReference type="ARBA" id="ARBA00000909"/>
    </source>
</evidence>
<feature type="binding site" evidence="18">
    <location>
        <begin position="60"/>
        <end position="64"/>
    </location>
    <ligand>
        <name>(6S)-NADPHX</name>
        <dbReference type="ChEBI" id="CHEBI:64076"/>
    </ligand>
</feature>
<evidence type="ECO:0000256" key="8">
    <source>
        <dbReference type="ARBA" id="ARBA00022857"/>
    </source>
</evidence>
<comment type="caution">
    <text evidence="17">Lacks conserved residue(s) required for the propagation of feature annotation.</text>
</comment>
<comment type="catalytic activity">
    <reaction evidence="1 18 19">
        <text>(6R)-NADHX = (6S)-NADHX</text>
        <dbReference type="Rhea" id="RHEA:32215"/>
        <dbReference type="ChEBI" id="CHEBI:64074"/>
        <dbReference type="ChEBI" id="CHEBI:64075"/>
        <dbReference type="EC" id="5.1.99.6"/>
    </reaction>
</comment>
<evidence type="ECO:0000256" key="10">
    <source>
        <dbReference type="ARBA" id="ARBA00023027"/>
    </source>
</evidence>
<comment type="cofactor">
    <cofactor evidence="18 19">
        <name>K(+)</name>
        <dbReference type="ChEBI" id="CHEBI:29103"/>
    </cofactor>
    <text evidence="18 19">Binds 1 potassium ion per subunit.</text>
</comment>
<protein>
    <recommendedName>
        <fullName evidence="19">Bifunctional NAD(P)H-hydrate repair enzyme</fullName>
    </recommendedName>
    <alternativeName>
        <fullName evidence="19">Nicotinamide nucleotide repair protein</fullName>
    </alternativeName>
    <domain>
        <recommendedName>
            <fullName evidence="19">ADP-dependent (S)-NAD(P)H-hydrate dehydratase</fullName>
            <ecNumber evidence="19">4.2.1.136</ecNumber>
        </recommendedName>
        <alternativeName>
            <fullName evidence="19">ADP-dependent NAD(P)HX dehydratase</fullName>
        </alternativeName>
    </domain>
    <domain>
        <recommendedName>
            <fullName evidence="19">NAD(P)H-hydrate epimerase</fullName>
            <ecNumber evidence="19">5.1.99.6</ecNumber>
        </recommendedName>
    </domain>
</protein>
<dbReference type="CDD" id="cd01171">
    <property type="entry name" value="YXKO-related"/>
    <property type="match status" value="1"/>
</dbReference>
<dbReference type="PIRSF" id="PIRSF017184">
    <property type="entry name" value="Nnr"/>
    <property type="match status" value="1"/>
</dbReference>
<dbReference type="InterPro" id="IPR036652">
    <property type="entry name" value="YjeF_N_dom_sf"/>
</dbReference>
<comment type="similarity">
    <text evidence="4 19">In the C-terminal section; belongs to the NnrD/CARKD family.</text>
</comment>
<dbReference type="Gene3D" id="3.40.50.10260">
    <property type="entry name" value="YjeF N-terminal domain"/>
    <property type="match status" value="1"/>
</dbReference>
<feature type="binding site" evidence="17">
    <location>
        <position position="307"/>
    </location>
    <ligand>
        <name>(6S)-NADPHX</name>
        <dbReference type="ChEBI" id="CHEBI:64076"/>
    </ligand>
</feature>
<evidence type="ECO:0000256" key="7">
    <source>
        <dbReference type="ARBA" id="ARBA00022840"/>
    </source>
</evidence>
<evidence type="ECO:0000256" key="17">
    <source>
        <dbReference type="HAMAP-Rule" id="MF_01965"/>
    </source>
</evidence>
<feature type="binding site" evidence="18">
    <location>
        <position position="121"/>
    </location>
    <ligand>
        <name>K(+)</name>
        <dbReference type="ChEBI" id="CHEBI:29103"/>
    </ligand>
</feature>
<dbReference type="InterPro" id="IPR030677">
    <property type="entry name" value="Nnr"/>
</dbReference>
<evidence type="ECO:0000256" key="1">
    <source>
        <dbReference type="ARBA" id="ARBA00000013"/>
    </source>
</evidence>
<dbReference type="SUPFAM" id="SSF53613">
    <property type="entry name" value="Ribokinase-like"/>
    <property type="match status" value="1"/>
</dbReference>
<evidence type="ECO:0000256" key="5">
    <source>
        <dbReference type="ARBA" id="ARBA00022723"/>
    </source>
</evidence>
<dbReference type="InterPro" id="IPR000631">
    <property type="entry name" value="CARKD"/>
</dbReference>
<evidence type="ECO:0000313" key="23">
    <source>
        <dbReference type="Proteomes" id="UP000705983"/>
    </source>
</evidence>
<keyword evidence="9 18" id="KW-0630">Potassium</keyword>
<comment type="catalytic activity">
    <reaction evidence="15 17 19">
        <text>(6S)-NADHX + ADP = AMP + phosphate + NADH + H(+)</text>
        <dbReference type="Rhea" id="RHEA:32223"/>
        <dbReference type="ChEBI" id="CHEBI:15378"/>
        <dbReference type="ChEBI" id="CHEBI:43474"/>
        <dbReference type="ChEBI" id="CHEBI:57945"/>
        <dbReference type="ChEBI" id="CHEBI:64074"/>
        <dbReference type="ChEBI" id="CHEBI:456215"/>
        <dbReference type="ChEBI" id="CHEBI:456216"/>
        <dbReference type="EC" id="4.2.1.136"/>
    </reaction>
</comment>
<evidence type="ECO:0000259" key="21">
    <source>
        <dbReference type="PROSITE" id="PS51385"/>
    </source>
</evidence>
<comment type="similarity">
    <text evidence="3 19">In the N-terminal section; belongs to the NnrE/AIBP family.</text>
</comment>
<dbReference type="HAMAP" id="MF_01965">
    <property type="entry name" value="NADHX_dehydratase"/>
    <property type="match status" value="1"/>
</dbReference>
<evidence type="ECO:0000256" key="15">
    <source>
        <dbReference type="ARBA" id="ARBA00048238"/>
    </source>
</evidence>
<dbReference type="PROSITE" id="PS51383">
    <property type="entry name" value="YJEF_C_3"/>
    <property type="match status" value="1"/>
</dbReference>
<evidence type="ECO:0000256" key="11">
    <source>
        <dbReference type="ARBA" id="ARBA00023235"/>
    </source>
</evidence>
<comment type="subunit">
    <text evidence="17">Homotetramer.</text>
</comment>
<evidence type="ECO:0000259" key="20">
    <source>
        <dbReference type="PROSITE" id="PS51383"/>
    </source>
</evidence>
<comment type="function">
    <text evidence="14 19">Bifunctional enzyme that catalyzes the epimerization of the S- and R-forms of NAD(P)HX and the dehydration of the S-form of NAD(P)HX at the expense of ADP, which is converted to AMP. This allows the repair of both epimers of NAD(P)HX, a damaged form of NAD(P)H that is a result of enzymatic or heat-dependent hydration.</text>
</comment>
<dbReference type="SUPFAM" id="SSF64153">
    <property type="entry name" value="YjeF N-terminal domain-like"/>
    <property type="match status" value="1"/>
</dbReference>
<dbReference type="Proteomes" id="UP000705983">
    <property type="component" value="Unassembled WGS sequence"/>
</dbReference>
<evidence type="ECO:0000256" key="14">
    <source>
        <dbReference type="ARBA" id="ARBA00025153"/>
    </source>
</evidence>
<evidence type="ECO:0000256" key="18">
    <source>
        <dbReference type="HAMAP-Rule" id="MF_01966"/>
    </source>
</evidence>
<evidence type="ECO:0000256" key="6">
    <source>
        <dbReference type="ARBA" id="ARBA00022741"/>
    </source>
</evidence>
<feature type="binding site" evidence="18">
    <location>
        <begin position="125"/>
        <end position="131"/>
    </location>
    <ligand>
        <name>(6S)-NADPHX</name>
        <dbReference type="ChEBI" id="CHEBI:64076"/>
    </ligand>
</feature>
<keyword evidence="23" id="KW-1185">Reference proteome</keyword>
<dbReference type="RefSeq" id="WP_187996904.1">
    <property type="nucleotide sequence ID" value="NZ_JACEXG010000005.1"/>
</dbReference>
<comment type="catalytic activity">
    <reaction evidence="2 18 19">
        <text>(6R)-NADPHX = (6S)-NADPHX</text>
        <dbReference type="Rhea" id="RHEA:32227"/>
        <dbReference type="ChEBI" id="CHEBI:64076"/>
        <dbReference type="ChEBI" id="CHEBI:64077"/>
        <dbReference type="EC" id="5.1.99.6"/>
    </reaction>
</comment>
<dbReference type="HAMAP" id="MF_01966">
    <property type="entry name" value="NADHX_epimerase"/>
    <property type="match status" value="1"/>
</dbReference>
<gene>
    <name evidence="17" type="primary">nnrD</name>
    <name evidence="18" type="synonym">nnrE</name>
    <name evidence="22" type="ORF">JVW63_08510</name>
</gene>
<dbReference type="Pfam" id="PF01256">
    <property type="entry name" value="Carb_kinase"/>
    <property type="match status" value="1"/>
</dbReference>
<keyword evidence="13" id="KW-0511">Multifunctional enzyme</keyword>
<proteinExistence type="inferred from homology"/>
<feature type="domain" description="YjeF C-terminal" evidence="20">
    <location>
        <begin position="223"/>
        <end position="492"/>
    </location>
</feature>
<feature type="binding site" evidence="18">
    <location>
        <position position="160"/>
    </location>
    <ligand>
        <name>(6S)-NADPHX</name>
        <dbReference type="ChEBI" id="CHEBI:64076"/>
    </ligand>
</feature>
<keyword evidence="12 17" id="KW-0456">Lyase</keyword>
<evidence type="ECO:0000256" key="16">
    <source>
        <dbReference type="ARBA" id="ARBA00049209"/>
    </source>
</evidence>
<comment type="caution">
    <text evidence="22">The sequence shown here is derived from an EMBL/GenBank/DDBJ whole genome shotgun (WGS) entry which is preliminary data.</text>
</comment>
<feature type="binding site" evidence="17">
    <location>
        <position position="428"/>
    </location>
    <ligand>
        <name>(6S)-NADPHX</name>
        <dbReference type="ChEBI" id="CHEBI:64076"/>
    </ligand>
</feature>
<feature type="binding site" evidence="18">
    <location>
        <position position="163"/>
    </location>
    <ligand>
        <name>K(+)</name>
        <dbReference type="ChEBI" id="CHEBI:29103"/>
    </ligand>
</feature>
<dbReference type="PANTHER" id="PTHR12592">
    <property type="entry name" value="ATP-DEPENDENT (S)-NAD(P)H-HYDRATE DEHYDRATASE FAMILY MEMBER"/>
    <property type="match status" value="1"/>
</dbReference>
<feature type="binding site" evidence="17">
    <location>
        <position position="427"/>
    </location>
    <ligand>
        <name>AMP</name>
        <dbReference type="ChEBI" id="CHEBI:456215"/>
    </ligand>
</feature>
<evidence type="ECO:0000256" key="19">
    <source>
        <dbReference type="PIRNR" id="PIRNR017184"/>
    </source>
</evidence>
<name>A0ABS2TGG7_9ACTO</name>
<dbReference type="Pfam" id="PF03853">
    <property type="entry name" value="YjeF_N"/>
    <property type="match status" value="1"/>
</dbReference>
<feature type="binding site" evidence="17">
    <location>
        <position position="356"/>
    </location>
    <ligand>
        <name>(6S)-NADPHX</name>
        <dbReference type="ChEBI" id="CHEBI:64076"/>
    </ligand>
</feature>
<dbReference type="PROSITE" id="PS51385">
    <property type="entry name" value="YJEF_N"/>
    <property type="match status" value="1"/>
</dbReference>
<keyword evidence="8 17" id="KW-0521">NADP</keyword>
<organism evidence="22 23">
    <name type="scientific">Flaviflexus equikiangi</name>
    <dbReference type="NCBI Taxonomy" id="2758573"/>
    <lineage>
        <taxon>Bacteria</taxon>
        <taxon>Bacillati</taxon>
        <taxon>Actinomycetota</taxon>
        <taxon>Actinomycetes</taxon>
        <taxon>Actinomycetales</taxon>
        <taxon>Actinomycetaceae</taxon>
        <taxon>Flaviflexus</taxon>
    </lineage>
</organism>
<comment type="function">
    <text evidence="17">Catalyzes the dehydration of the S-form of NAD(P)HX at the expense of ADP, which is converted to AMP. Together with NAD(P)HX epimerase, which catalyzes the epimerization of the S- and R-forms, the enzyme allows the repair of both epimers of NAD(P)HX, a damaged form of NAD(P)H that is a result of enzymatic or heat-dependent hydration.</text>
</comment>
<evidence type="ECO:0000256" key="9">
    <source>
        <dbReference type="ARBA" id="ARBA00022958"/>
    </source>
</evidence>
<dbReference type="EMBL" id="JAFFJS010000005">
    <property type="protein sequence ID" value="MBM9433735.1"/>
    <property type="molecule type" value="Genomic_DNA"/>
</dbReference>
<reference evidence="23" key="1">
    <citation type="submission" date="2021-02" db="EMBL/GenBank/DDBJ databases">
        <title>Leucobacter sp. CX169.</title>
        <authorList>
            <person name="Cheng Y."/>
        </authorList>
    </citation>
    <scope>NUCLEOTIDE SEQUENCE [LARGE SCALE GENOMIC DNA]</scope>
    <source>
        <strain evidence="23">JY899</strain>
    </source>
</reference>
<dbReference type="InterPro" id="IPR029056">
    <property type="entry name" value="Ribokinase-like"/>
</dbReference>
<comment type="similarity">
    <text evidence="18">Belongs to the NnrE/AIBP family.</text>
</comment>
<evidence type="ECO:0000256" key="4">
    <source>
        <dbReference type="ARBA" id="ARBA00009524"/>
    </source>
</evidence>
<keyword evidence="7 17" id="KW-0067">ATP-binding</keyword>
<keyword evidence="5 18" id="KW-0479">Metal-binding</keyword>
<feature type="binding site" evidence="18">
    <location>
        <position position="61"/>
    </location>
    <ligand>
        <name>K(+)</name>
        <dbReference type="ChEBI" id="CHEBI:29103"/>
    </ligand>
</feature>
<dbReference type="Gene3D" id="3.40.1190.20">
    <property type="match status" value="1"/>
</dbReference>
<comment type="function">
    <text evidence="18">Catalyzes the epimerization of the S- and R-forms of NAD(P)HX, a damaged form of NAD(P)H that is a result of enzymatic or heat-dependent hydration. This is a prerequisite for the S-specific NAD(P)H-hydrate dehydratase to allow the repair of both epimers of NAD(P)HX.</text>
</comment>